<comment type="caution">
    <text evidence="1">The sequence shown here is derived from an EMBL/GenBank/DDBJ whole genome shotgun (WGS) entry which is preliminary data.</text>
</comment>
<evidence type="ECO:0000313" key="2">
    <source>
        <dbReference type="Proteomes" id="UP000287033"/>
    </source>
</evidence>
<reference evidence="1 2" key="1">
    <citation type="journal article" date="2018" name="Nat. Ecol. Evol.">
        <title>Shark genomes provide insights into elasmobranch evolution and the origin of vertebrates.</title>
        <authorList>
            <person name="Hara Y"/>
            <person name="Yamaguchi K"/>
            <person name="Onimaru K"/>
            <person name="Kadota M"/>
            <person name="Koyanagi M"/>
            <person name="Keeley SD"/>
            <person name="Tatsumi K"/>
            <person name="Tanaka K"/>
            <person name="Motone F"/>
            <person name="Kageyama Y"/>
            <person name="Nozu R"/>
            <person name="Adachi N"/>
            <person name="Nishimura O"/>
            <person name="Nakagawa R"/>
            <person name="Tanegashima C"/>
            <person name="Kiyatake I"/>
            <person name="Matsumoto R"/>
            <person name="Murakumo K"/>
            <person name="Nishida K"/>
            <person name="Terakita A"/>
            <person name="Kuratani S"/>
            <person name="Sato K"/>
            <person name="Hyodo S Kuraku.S."/>
        </authorList>
    </citation>
    <scope>NUCLEOTIDE SEQUENCE [LARGE SCALE GENOMIC DNA]</scope>
</reference>
<dbReference type="EMBL" id="BEZZ01000178">
    <property type="protein sequence ID" value="GCC27804.1"/>
    <property type="molecule type" value="Genomic_DNA"/>
</dbReference>
<dbReference type="OrthoDB" id="8616488at2759"/>
<sequence length="114" mass="12736">MPMPITYVEFLLKGPEEGENPFPLGLSQLLRISRQKMTKCYPSILLTPKELRTPELIWKTFLCNDSAPPISGQCRRTSQVLSTTAASLKSDLTETEAAVFELPPWLALIEAKNS</sequence>
<gene>
    <name evidence="1" type="ORF">chiPu_0006230</name>
</gene>
<dbReference type="Proteomes" id="UP000287033">
    <property type="component" value="Unassembled WGS sequence"/>
</dbReference>
<evidence type="ECO:0000313" key="1">
    <source>
        <dbReference type="EMBL" id="GCC27804.1"/>
    </source>
</evidence>
<proteinExistence type="predicted"/>
<protein>
    <submittedName>
        <fullName evidence="1">Uncharacterized protein</fullName>
    </submittedName>
</protein>
<accession>A0A401SBR2</accession>
<dbReference type="AlphaFoldDB" id="A0A401SBR2"/>
<keyword evidence="2" id="KW-1185">Reference proteome</keyword>
<name>A0A401SBR2_CHIPU</name>
<organism evidence="1 2">
    <name type="scientific">Chiloscyllium punctatum</name>
    <name type="common">Brownbanded bambooshark</name>
    <name type="synonym">Hemiscyllium punctatum</name>
    <dbReference type="NCBI Taxonomy" id="137246"/>
    <lineage>
        <taxon>Eukaryota</taxon>
        <taxon>Metazoa</taxon>
        <taxon>Chordata</taxon>
        <taxon>Craniata</taxon>
        <taxon>Vertebrata</taxon>
        <taxon>Chondrichthyes</taxon>
        <taxon>Elasmobranchii</taxon>
        <taxon>Galeomorphii</taxon>
        <taxon>Galeoidea</taxon>
        <taxon>Orectolobiformes</taxon>
        <taxon>Hemiscylliidae</taxon>
        <taxon>Chiloscyllium</taxon>
    </lineage>
</organism>